<feature type="region of interest" description="Disordered" evidence="2">
    <location>
        <begin position="941"/>
        <end position="970"/>
    </location>
</feature>
<proteinExistence type="evidence at transcript level"/>
<evidence type="ECO:0000313" key="4">
    <source>
        <dbReference type="EMBL" id="JAB91104.1"/>
    </source>
</evidence>
<dbReference type="InterPro" id="IPR011989">
    <property type="entry name" value="ARM-like"/>
</dbReference>
<feature type="compositionally biased region" description="Low complexity" evidence="2">
    <location>
        <begin position="1711"/>
        <end position="1720"/>
    </location>
</feature>
<dbReference type="Gene3D" id="1.25.10.10">
    <property type="entry name" value="Leucine-rich Repeat Variant"/>
    <property type="match status" value="1"/>
</dbReference>
<feature type="compositionally biased region" description="Polar residues" evidence="2">
    <location>
        <begin position="546"/>
        <end position="563"/>
    </location>
</feature>
<feature type="region of interest" description="Disordered" evidence="2">
    <location>
        <begin position="300"/>
        <end position="421"/>
    </location>
</feature>
<feature type="region of interest" description="Disordered" evidence="2">
    <location>
        <begin position="1711"/>
        <end position="1752"/>
    </location>
</feature>
<feature type="compositionally biased region" description="Low complexity" evidence="2">
    <location>
        <begin position="818"/>
        <end position="829"/>
    </location>
</feature>
<feature type="compositionally biased region" description="Polar residues" evidence="2">
    <location>
        <begin position="174"/>
        <end position="187"/>
    </location>
</feature>
<feature type="region of interest" description="Disordered" evidence="2">
    <location>
        <begin position="74"/>
        <end position="213"/>
    </location>
</feature>
<feature type="compositionally biased region" description="Polar residues" evidence="2">
    <location>
        <begin position="1743"/>
        <end position="1752"/>
    </location>
</feature>
<name>W8BN50_CERCA</name>
<feature type="region of interest" description="Disordered" evidence="2">
    <location>
        <begin position="676"/>
        <end position="762"/>
    </location>
</feature>
<dbReference type="OrthoDB" id="78088at2759"/>
<feature type="compositionally biased region" description="Basic and acidic residues" evidence="2">
    <location>
        <begin position="676"/>
        <end position="685"/>
    </location>
</feature>
<feature type="domain" description="WAPL" evidence="3">
    <location>
        <begin position="1160"/>
        <end position="1663"/>
    </location>
</feature>
<feature type="compositionally biased region" description="Basic residues" evidence="2">
    <location>
        <begin position="156"/>
        <end position="165"/>
    </location>
</feature>
<feature type="compositionally biased region" description="Basic and acidic residues" evidence="2">
    <location>
        <begin position="348"/>
        <end position="357"/>
    </location>
</feature>
<dbReference type="InterPro" id="IPR012502">
    <property type="entry name" value="WAPL_dom"/>
</dbReference>
<reference evidence="4" key="1">
    <citation type="submission" date="2013-07" db="EMBL/GenBank/DDBJ databases">
        <authorList>
            <person name="Geib S."/>
        </authorList>
    </citation>
    <scope>NUCLEOTIDE SEQUENCE</scope>
</reference>
<feature type="compositionally biased region" description="Low complexity" evidence="2">
    <location>
        <begin position="728"/>
        <end position="744"/>
    </location>
</feature>
<dbReference type="Pfam" id="PF07814">
    <property type="entry name" value="WAPL"/>
    <property type="match status" value="1"/>
</dbReference>
<gene>
    <name evidence="4" type="primary">WAPL</name>
</gene>
<feature type="region of interest" description="Disordered" evidence="2">
    <location>
        <begin position="522"/>
        <end position="563"/>
    </location>
</feature>
<comment type="similarity">
    <text evidence="1">Belongs to the WAPL family.</text>
</comment>
<dbReference type="InterPro" id="IPR039874">
    <property type="entry name" value="WAPL"/>
</dbReference>
<feature type="region of interest" description="Disordered" evidence="2">
    <location>
        <begin position="460"/>
        <end position="483"/>
    </location>
</feature>
<sequence>MSRWGKNIVVPLDVLCKGEESTNRPTVARSVGTVGKWGKIGFTSTRTYALAALSPAVAAAAAAAAAAASPAQSPASLLDDDLSPSVPEPPKPKKFFKSRNTAPPEVIAQIIQNMPRTPASPVRESYSAGTSNAGSTSTPVREPIKLKIPKTNAGERKKKSPKKTSAKQVPAAQSDDNIANDASTAISTKPASESKQKKKKEEKKLKPEAPPSRVIARARKVVNYCEDDEDERIPTPLKDIIFPKDKPSKAEETIVSPAEIIQEAIVTVPELPPPSAPAPSSVAISSTIIGNAASTSAIVTPTYTPKTPEHPPIVLRISKGTSRLVSTDSEEQPASNNIASPHQQNDTEPSKSRHTSTEEVPSAHPPLVHNTPKIIVKPLRPPSPEPVLPPPSFPAPHTSNVSHHNSEDPSEINYSTVKISPDKPPKERLKLIIKTDVIRNAIKAAEAAKAAAAAQKAAAAAEGGTGSGGERDKKQKSKKHKHLKHAALEQISNSLQANIASTGSEFKTPSPHLAFSAHIEQQHQAVSGPGRTVISPPALSERDFDSQSSVLGSISSKGNSTPQLLAQAVHEESCVIHSRGSSVITSDLETSQHSSLVAPPSDIESRLESMMMDGEVSQRATNLVEEPLQEDILAVLRGDESILSAAGLNTESNELKMNGVSEKLDIAGNECVPAEQREVEKEAKTNRRVTRGRGRGAKANYVENEDESSRSPQKTQPVATTRTRGRKAATTVPPVPVVEENNVPSSNKRGTRGRPKKEAVINKEQPITVTAEANELPTKAVEEKSILPTIEVALPQTEGSTETPAVVSAPTTRRGRPARNASNNNIVNNNNNINKIAASLSAKAGAAEEAAAAATKSGATSTSPLSGSTPPAPRSYNRKRKNQQVTQVLQPSAEEIEEQQLSATPAKVASIDYTDSATSNDLNACTSPQLTAHLQTSSLTPTLDLHDSNSNSNSLTRPESVTPTSPPRLDYKVKDKFKRTLTLDNQVNCNAVVESPTAGLLAEHVVYGVCNDATVGANGEEEPQRGSVKLVISKKKGSIFKSRALVAQHQSEQTAASKRHLYKHSWDAEANVSTTDNANTSPLQKNETTAGAAVLRTAADAIFDDFSEDLSPSAVSRDNSPALGKLTRVTKANNAQIRSNSPYDMDIDGQSDTVTSVKVDRKAKGFYTVVRNVKTAHQIQEIGEYQEMDDDVEYILDALQPHNPTPTRCLSALQLASKCMIPTFRMHVRAHGIVTKFFKALSDANTDQSLGLCTSAIMFILSQEGLNMDLDRDSLELMMNLLESEIVAAPSDRANYERNRQKVRELCEEIKSQGKAAHLNVDTLTVGTLAMETLLSLTSKRAGDWFKEELRSLGGLEHIIKTISDNCRPVIECSNGATHIHWTQSLLDNMQTVERCLRVLENVTQLNEENQRYVLTYGQGAAIHTLCSLFTLCDREIMHHAADSAEHAAKDSPGTVMRELLFPLLKVLINLTHNFNPVKALGAEMLGQRNAVIETSFRLLLQAPNYIPERCVFELSILVLLLLINLTMYTIPNRVAIMKSYAPPEYSSHQHNKVTAVQAVMEYFYRCEELARLVEKNTDAILDSTDKNKKKQEEVDETVNNLLKNSGHHMEHTIKGSYAALLIGHLITDNEEYETLVRKHLRGNGFKEIVSVLEKYYTFMDLTCSEASAVAHIKSTKKLIDYFKKRDLVYEMNETDDCALPLNLETHHASTSAANTNTNNRIDLMGNGDSPPTGTTTTRSSTQRVYKSYSQR</sequence>
<dbReference type="InterPro" id="IPR022771">
    <property type="entry name" value="WAPL_C"/>
</dbReference>
<feature type="compositionally biased region" description="Low complexity" evidence="2">
    <location>
        <begin position="125"/>
        <end position="138"/>
    </location>
</feature>
<dbReference type="EMBL" id="GAMC01015451">
    <property type="protein sequence ID" value="JAB91104.1"/>
    <property type="molecule type" value="mRNA"/>
</dbReference>
<evidence type="ECO:0000259" key="3">
    <source>
        <dbReference type="PROSITE" id="PS51271"/>
    </source>
</evidence>
<dbReference type="PROSITE" id="PS51271">
    <property type="entry name" value="WAPL"/>
    <property type="match status" value="1"/>
</dbReference>
<dbReference type="InterPro" id="IPR016024">
    <property type="entry name" value="ARM-type_fold"/>
</dbReference>
<dbReference type="FunFam" id="1.25.10.10:FF:000374">
    <property type="entry name" value="Protein wings apart-like"/>
    <property type="match status" value="1"/>
</dbReference>
<evidence type="ECO:0000256" key="1">
    <source>
        <dbReference type="ARBA" id="ARBA00006854"/>
    </source>
</evidence>
<feature type="compositionally biased region" description="Pro residues" evidence="2">
    <location>
        <begin position="379"/>
        <end position="394"/>
    </location>
</feature>
<reference evidence="4" key="2">
    <citation type="journal article" date="2014" name="BMC Genomics">
        <title>A genomic perspective to assessing quality of mass-reared SIT flies used in Mediterranean fruit fly (Ceratitis capitata) eradication in California.</title>
        <authorList>
            <person name="Calla B."/>
            <person name="Hall B."/>
            <person name="Hou S."/>
            <person name="Geib S.M."/>
        </authorList>
    </citation>
    <scope>NUCLEOTIDE SEQUENCE</scope>
</reference>
<feature type="region of interest" description="Disordered" evidence="2">
    <location>
        <begin position="855"/>
        <end position="887"/>
    </location>
</feature>
<feature type="compositionally biased region" description="Low complexity" evidence="2">
    <location>
        <begin position="855"/>
        <end position="869"/>
    </location>
</feature>
<feature type="compositionally biased region" description="Basic residues" evidence="2">
    <location>
        <begin position="686"/>
        <end position="696"/>
    </location>
</feature>
<organism evidence="4">
    <name type="scientific">Ceratitis capitata</name>
    <name type="common">Mediterranean fruit fly</name>
    <name type="synonym">Tephritis capitata</name>
    <dbReference type="NCBI Taxonomy" id="7213"/>
    <lineage>
        <taxon>Eukaryota</taxon>
        <taxon>Metazoa</taxon>
        <taxon>Ecdysozoa</taxon>
        <taxon>Arthropoda</taxon>
        <taxon>Hexapoda</taxon>
        <taxon>Insecta</taxon>
        <taxon>Pterygota</taxon>
        <taxon>Neoptera</taxon>
        <taxon>Endopterygota</taxon>
        <taxon>Diptera</taxon>
        <taxon>Brachycera</taxon>
        <taxon>Muscomorpha</taxon>
        <taxon>Tephritoidea</taxon>
        <taxon>Tephritidae</taxon>
        <taxon>Ceratitis</taxon>
        <taxon>Ceratitis</taxon>
    </lineage>
</organism>
<dbReference type="SUPFAM" id="SSF48371">
    <property type="entry name" value="ARM repeat"/>
    <property type="match status" value="1"/>
</dbReference>
<accession>W8BN50</accession>
<feature type="compositionally biased region" description="Low complexity" evidence="2">
    <location>
        <begin position="1730"/>
        <end position="1742"/>
    </location>
</feature>
<feature type="compositionally biased region" description="Basic residues" evidence="2">
    <location>
        <begin position="474"/>
        <end position="483"/>
    </location>
</feature>
<dbReference type="PANTHER" id="PTHR22100">
    <property type="entry name" value="WINGS APART-LIKE PROTEIN HOMOLOG"/>
    <property type="match status" value="1"/>
</dbReference>
<evidence type="ECO:0000256" key="2">
    <source>
        <dbReference type="SAM" id="MobiDB-lite"/>
    </source>
</evidence>
<protein>
    <submittedName>
        <fullName evidence="4">Protein wings apart-like</fullName>
    </submittedName>
</protein>
<feature type="compositionally biased region" description="Polar residues" evidence="2">
    <location>
        <begin position="319"/>
        <end position="347"/>
    </location>
</feature>
<dbReference type="PANTHER" id="PTHR22100:SF13">
    <property type="entry name" value="WINGS APART-LIKE PROTEIN HOMOLOG"/>
    <property type="match status" value="1"/>
</dbReference>
<feature type="region of interest" description="Disordered" evidence="2">
    <location>
        <begin position="797"/>
        <end position="829"/>
    </location>
</feature>